<evidence type="ECO:0000313" key="12">
    <source>
        <dbReference type="EMBL" id="KAJ3121212.1"/>
    </source>
</evidence>
<dbReference type="InterPro" id="IPR013766">
    <property type="entry name" value="Thioredoxin_domain"/>
</dbReference>
<proteinExistence type="inferred from homology"/>
<organism evidence="12 13">
    <name type="scientific">Physocladia obscura</name>
    <dbReference type="NCBI Taxonomy" id="109957"/>
    <lineage>
        <taxon>Eukaryota</taxon>
        <taxon>Fungi</taxon>
        <taxon>Fungi incertae sedis</taxon>
        <taxon>Chytridiomycota</taxon>
        <taxon>Chytridiomycota incertae sedis</taxon>
        <taxon>Chytridiomycetes</taxon>
        <taxon>Chytridiales</taxon>
        <taxon>Chytriomycetaceae</taxon>
        <taxon>Physocladia</taxon>
    </lineage>
</organism>
<keyword evidence="13" id="KW-1185">Reference proteome</keyword>
<keyword evidence="5" id="KW-1015">Disulfide bond</keyword>
<dbReference type="Pfam" id="PF00578">
    <property type="entry name" value="AhpC-TSA"/>
    <property type="match status" value="1"/>
</dbReference>
<dbReference type="InterPro" id="IPR036249">
    <property type="entry name" value="Thioredoxin-like_sf"/>
</dbReference>
<dbReference type="InterPro" id="IPR050924">
    <property type="entry name" value="Peroxiredoxin_BCP/PrxQ"/>
</dbReference>
<accession>A0AAD5T2B1</accession>
<evidence type="ECO:0000256" key="1">
    <source>
        <dbReference type="ARBA" id="ARBA00013017"/>
    </source>
</evidence>
<evidence type="ECO:0000256" key="3">
    <source>
        <dbReference type="ARBA" id="ARBA00022862"/>
    </source>
</evidence>
<evidence type="ECO:0000313" key="13">
    <source>
        <dbReference type="Proteomes" id="UP001211907"/>
    </source>
</evidence>
<name>A0AAD5T2B1_9FUNG</name>
<comment type="caution">
    <text evidence="12">The sequence shown here is derived from an EMBL/GenBank/DDBJ whole genome shotgun (WGS) entry which is preliminary data.</text>
</comment>
<dbReference type="GO" id="GO:0034599">
    <property type="term" value="P:cellular response to oxidative stress"/>
    <property type="evidence" value="ECO:0007669"/>
    <property type="project" value="TreeGrafter"/>
</dbReference>
<evidence type="ECO:0000256" key="2">
    <source>
        <dbReference type="ARBA" id="ARBA00022559"/>
    </source>
</evidence>
<dbReference type="Gene3D" id="3.40.30.10">
    <property type="entry name" value="Glutaredoxin"/>
    <property type="match status" value="1"/>
</dbReference>
<dbReference type="CDD" id="cd03017">
    <property type="entry name" value="PRX_BCP"/>
    <property type="match status" value="1"/>
</dbReference>
<feature type="region of interest" description="Disordered" evidence="10">
    <location>
        <begin position="59"/>
        <end position="132"/>
    </location>
</feature>
<dbReference type="EC" id="1.11.1.24" evidence="1"/>
<keyword evidence="6" id="KW-0676">Redox-active center</keyword>
<dbReference type="GO" id="GO:0008379">
    <property type="term" value="F:thioredoxin peroxidase activity"/>
    <property type="evidence" value="ECO:0007669"/>
    <property type="project" value="TreeGrafter"/>
</dbReference>
<keyword evidence="3" id="KW-0049">Antioxidant</keyword>
<dbReference type="PROSITE" id="PS51352">
    <property type="entry name" value="THIOREDOXIN_2"/>
    <property type="match status" value="1"/>
</dbReference>
<dbReference type="EMBL" id="JADGJH010000899">
    <property type="protein sequence ID" value="KAJ3121212.1"/>
    <property type="molecule type" value="Genomic_DNA"/>
</dbReference>
<evidence type="ECO:0000256" key="10">
    <source>
        <dbReference type="SAM" id="MobiDB-lite"/>
    </source>
</evidence>
<dbReference type="PANTHER" id="PTHR42801:SF23">
    <property type="entry name" value="PEROXIREDOXIN DOT5"/>
    <property type="match status" value="1"/>
</dbReference>
<dbReference type="AlphaFoldDB" id="A0AAD5T2B1"/>
<evidence type="ECO:0000256" key="7">
    <source>
        <dbReference type="ARBA" id="ARBA00032824"/>
    </source>
</evidence>
<evidence type="ECO:0000256" key="8">
    <source>
        <dbReference type="ARBA" id="ARBA00038489"/>
    </source>
</evidence>
<feature type="compositionally biased region" description="Basic residues" evidence="10">
    <location>
        <begin position="84"/>
        <end position="99"/>
    </location>
</feature>
<keyword evidence="4" id="KW-0560">Oxidoreductase</keyword>
<evidence type="ECO:0000259" key="11">
    <source>
        <dbReference type="PROSITE" id="PS51352"/>
    </source>
</evidence>
<keyword evidence="2" id="KW-0575">Peroxidase</keyword>
<reference evidence="12" key="1">
    <citation type="submission" date="2020-05" db="EMBL/GenBank/DDBJ databases">
        <title>Phylogenomic resolution of chytrid fungi.</title>
        <authorList>
            <person name="Stajich J.E."/>
            <person name="Amses K."/>
            <person name="Simmons R."/>
            <person name="Seto K."/>
            <person name="Myers J."/>
            <person name="Bonds A."/>
            <person name="Quandt C.A."/>
            <person name="Barry K."/>
            <person name="Liu P."/>
            <person name="Grigoriev I."/>
            <person name="Longcore J.E."/>
            <person name="James T.Y."/>
        </authorList>
    </citation>
    <scope>NUCLEOTIDE SEQUENCE</scope>
    <source>
        <strain evidence="12">JEL0513</strain>
    </source>
</reference>
<protein>
    <recommendedName>
        <fullName evidence="1">thioredoxin-dependent peroxiredoxin</fullName>
        <ecNumber evidence="1">1.11.1.24</ecNumber>
    </recommendedName>
    <alternativeName>
        <fullName evidence="7">Thioredoxin peroxidase</fullName>
    </alternativeName>
</protein>
<feature type="domain" description="Thioredoxin" evidence="11">
    <location>
        <begin position="124"/>
        <end position="289"/>
    </location>
</feature>
<dbReference type="GO" id="GO:0005737">
    <property type="term" value="C:cytoplasm"/>
    <property type="evidence" value="ECO:0007669"/>
    <property type="project" value="TreeGrafter"/>
</dbReference>
<evidence type="ECO:0000256" key="4">
    <source>
        <dbReference type="ARBA" id="ARBA00023002"/>
    </source>
</evidence>
<evidence type="ECO:0000256" key="6">
    <source>
        <dbReference type="ARBA" id="ARBA00023284"/>
    </source>
</evidence>
<dbReference type="InterPro" id="IPR000866">
    <property type="entry name" value="AhpC/TSA"/>
</dbReference>
<comment type="similarity">
    <text evidence="8">Belongs to the peroxiredoxin family. BCP/PrxQ subfamily.</text>
</comment>
<evidence type="ECO:0000256" key="9">
    <source>
        <dbReference type="ARBA" id="ARBA00049091"/>
    </source>
</evidence>
<dbReference type="PANTHER" id="PTHR42801">
    <property type="entry name" value="THIOREDOXIN-DEPENDENT PEROXIDE REDUCTASE"/>
    <property type="match status" value="1"/>
</dbReference>
<gene>
    <name evidence="12" type="ORF">HK100_012465</name>
</gene>
<dbReference type="Proteomes" id="UP001211907">
    <property type="component" value="Unassembled WGS sequence"/>
</dbReference>
<feature type="compositionally biased region" description="Basic and acidic residues" evidence="10">
    <location>
        <begin position="100"/>
        <end position="121"/>
    </location>
</feature>
<evidence type="ECO:0000256" key="5">
    <source>
        <dbReference type="ARBA" id="ARBA00023157"/>
    </source>
</evidence>
<dbReference type="SUPFAM" id="SSF52833">
    <property type="entry name" value="Thioredoxin-like"/>
    <property type="match status" value="1"/>
</dbReference>
<sequence>MARRKAAKENKKTVVGAEEQKTVSPVCYSYLCLVNAAHDATSAQCYSFNHVNHIQLEPEQPKKEIKSQNETGATVADKEITEHFKKKTTIPTRTSKRTAAKLEQKQQSLSDDHPDHADHNESSVPTNKKQKTVAAKALTVGDAVSSDNSPSGLFTQSHSEFNLWKQAEESGLILFFYPKANTPGCTSQACNYRDNIEKFIEKGFRVFGVSADSESSLTNWKAKQFFPYDFVSDKEKKIIKLFGVDKPGANAGIIRSHVVIAKGGKIIHTKIPTPAKESWSDAYASIENL</sequence>
<comment type="catalytic activity">
    <reaction evidence="9">
        <text>a hydroperoxide + [thioredoxin]-dithiol = an alcohol + [thioredoxin]-disulfide + H2O</text>
        <dbReference type="Rhea" id="RHEA:62620"/>
        <dbReference type="Rhea" id="RHEA-COMP:10698"/>
        <dbReference type="Rhea" id="RHEA-COMP:10700"/>
        <dbReference type="ChEBI" id="CHEBI:15377"/>
        <dbReference type="ChEBI" id="CHEBI:29950"/>
        <dbReference type="ChEBI" id="CHEBI:30879"/>
        <dbReference type="ChEBI" id="CHEBI:35924"/>
        <dbReference type="ChEBI" id="CHEBI:50058"/>
        <dbReference type="EC" id="1.11.1.24"/>
    </reaction>
</comment>
<dbReference type="GO" id="GO:0045454">
    <property type="term" value="P:cell redox homeostasis"/>
    <property type="evidence" value="ECO:0007669"/>
    <property type="project" value="TreeGrafter"/>
</dbReference>